<sequence length="156" mass="17872">MSITFRITTAWLEHSTKFYQLFRIERFDDDRFNGRAAAVGHYGSKNLLQRGGLRPIQGGQCAVYLGVAYETKLSEKKRKGYVMENAPLVEMIASDEDFRTWLRTQMPTKHREEILQTLGLSLDPNAQPIDPDDEPTPEPETVTRAPEETPEGWGDW</sequence>
<gene>
    <name evidence="2" type="ORF">GFK26_18655</name>
</gene>
<name>A0A5Q0M586_VARPD</name>
<evidence type="ECO:0000313" key="2">
    <source>
        <dbReference type="EMBL" id="QFZ84649.1"/>
    </source>
</evidence>
<protein>
    <submittedName>
        <fullName evidence="2">Uncharacterized protein</fullName>
    </submittedName>
</protein>
<dbReference type="RefSeq" id="WP_153283271.1">
    <property type="nucleotide sequence ID" value="NZ_CP045644.1"/>
</dbReference>
<accession>A0A5Q0M586</accession>
<feature type="region of interest" description="Disordered" evidence="1">
    <location>
        <begin position="120"/>
        <end position="156"/>
    </location>
</feature>
<organism evidence="2 3">
    <name type="scientific">Variovorax paradoxus</name>
    <dbReference type="NCBI Taxonomy" id="34073"/>
    <lineage>
        <taxon>Bacteria</taxon>
        <taxon>Pseudomonadati</taxon>
        <taxon>Pseudomonadota</taxon>
        <taxon>Betaproteobacteria</taxon>
        <taxon>Burkholderiales</taxon>
        <taxon>Comamonadaceae</taxon>
        <taxon>Variovorax</taxon>
    </lineage>
</organism>
<evidence type="ECO:0000313" key="3">
    <source>
        <dbReference type="Proteomes" id="UP000326780"/>
    </source>
</evidence>
<evidence type="ECO:0000256" key="1">
    <source>
        <dbReference type="SAM" id="MobiDB-lite"/>
    </source>
</evidence>
<reference evidence="2 3" key="1">
    <citation type="submission" date="2019-10" db="EMBL/GenBank/DDBJ databases">
        <title>Complete genome sequence of Variovorax paradoxus 5C-2.</title>
        <authorList>
            <person name="Gogoleva N.E."/>
            <person name="Balkin A.S."/>
        </authorList>
    </citation>
    <scope>NUCLEOTIDE SEQUENCE [LARGE SCALE GENOMIC DNA]</scope>
    <source>
        <strain evidence="2 3">5C-2</strain>
    </source>
</reference>
<dbReference type="Proteomes" id="UP000326780">
    <property type="component" value="Chromosome"/>
</dbReference>
<proteinExistence type="predicted"/>
<dbReference type="AlphaFoldDB" id="A0A5Q0M586"/>
<dbReference type="EMBL" id="CP045644">
    <property type="protein sequence ID" value="QFZ84649.1"/>
    <property type="molecule type" value="Genomic_DNA"/>
</dbReference>